<dbReference type="GO" id="GO:0003700">
    <property type="term" value="F:DNA-binding transcription factor activity"/>
    <property type="evidence" value="ECO:0007669"/>
    <property type="project" value="TreeGrafter"/>
</dbReference>
<comment type="caution">
    <text evidence="3">The sequence shown here is derived from an EMBL/GenBank/DDBJ whole genome shotgun (WGS) entry which is preliminary data.</text>
</comment>
<feature type="compositionally biased region" description="Low complexity" evidence="1">
    <location>
        <begin position="1"/>
        <end position="14"/>
    </location>
</feature>
<dbReference type="SMART" id="SM00100">
    <property type="entry name" value="cNMP"/>
    <property type="match status" value="1"/>
</dbReference>
<evidence type="ECO:0000259" key="2">
    <source>
        <dbReference type="PROSITE" id="PS50042"/>
    </source>
</evidence>
<proteinExistence type="predicted"/>
<evidence type="ECO:0000313" key="4">
    <source>
        <dbReference type="Proteomes" id="UP000028725"/>
    </source>
</evidence>
<dbReference type="PATRIC" id="fig|394096.3.peg.5424"/>
<dbReference type="OrthoDB" id="5511656at2"/>
<dbReference type="SUPFAM" id="SSF51206">
    <property type="entry name" value="cAMP-binding domain-like"/>
    <property type="match status" value="1"/>
</dbReference>
<dbReference type="EMBL" id="JMCB01000011">
    <property type="protein sequence ID" value="KFE66017.1"/>
    <property type="molecule type" value="Genomic_DNA"/>
</dbReference>
<dbReference type="Pfam" id="PF00027">
    <property type="entry name" value="cNMP_binding"/>
    <property type="match status" value="1"/>
</dbReference>
<sequence>MEQSSAGSNNNANADESEQPSSGSAYQVVQWLATRDEVETAVQLYEDMSAAQRERLLKEALAAPSEQRKLLVDVLRKARDFNGAARLLQGSGADAEAAALYEQGGNQVDAAEAYLRAGDIAKAAAALERGGALERALELYRGLGARESMAQCLARLGRPLEAAAVYRELGNVHAEVEALCGVPADDPRHLESVLRICTLLDNEGQPRRALALLVDTLRGSEEARKDPAVMAEQARLLRRVGRDAEADQVLAQLPGSGSAVPSVPPMARVTPATSGYGYLKAIPIFGELSLEDMKDLYRVAQQVLIPEGATVLEKGAQGSGLFVLLEGTVDVFSGPEPDAKRLNTLGPGAYLGEISLIQDGPTSAHVRARTAVRALRITRAGFQHYLDTHEAAALRIYRLFTRNLAARVRALSA</sequence>
<dbReference type="InterPro" id="IPR014710">
    <property type="entry name" value="RmlC-like_jellyroll"/>
</dbReference>
<dbReference type="RefSeq" id="WP_044192649.1">
    <property type="nucleotide sequence ID" value="NZ_JMCB01000011.1"/>
</dbReference>
<feature type="region of interest" description="Disordered" evidence="1">
    <location>
        <begin position="1"/>
        <end position="25"/>
    </location>
</feature>
<dbReference type="PANTHER" id="PTHR24567:SF74">
    <property type="entry name" value="HTH-TYPE TRANSCRIPTIONAL REGULATOR ARCR"/>
    <property type="match status" value="1"/>
</dbReference>
<dbReference type="InterPro" id="IPR000595">
    <property type="entry name" value="cNMP-bd_dom"/>
</dbReference>
<evidence type="ECO:0000256" key="1">
    <source>
        <dbReference type="SAM" id="MobiDB-lite"/>
    </source>
</evidence>
<evidence type="ECO:0000313" key="3">
    <source>
        <dbReference type="EMBL" id="KFE66017.1"/>
    </source>
</evidence>
<dbReference type="AlphaFoldDB" id="A0A085WEA4"/>
<gene>
    <name evidence="3" type="ORF">DB31_1082</name>
</gene>
<feature type="domain" description="Cyclic nucleotide-binding" evidence="2">
    <location>
        <begin position="284"/>
        <end position="403"/>
    </location>
</feature>
<dbReference type="CDD" id="cd00038">
    <property type="entry name" value="CAP_ED"/>
    <property type="match status" value="1"/>
</dbReference>
<dbReference type="STRING" id="394096.DB31_1082"/>
<name>A0A085WEA4_9BACT</name>
<dbReference type="PROSITE" id="PS50042">
    <property type="entry name" value="CNMP_BINDING_3"/>
    <property type="match status" value="1"/>
</dbReference>
<dbReference type="InterPro" id="IPR018490">
    <property type="entry name" value="cNMP-bd_dom_sf"/>
</dbReference>
<accession>A0A085WEA4</accession>
<dbReference type="PANTHER" id="PTHR24567">
    <property type="entry name" value="CRP FAMILY TRANSCRIPTIONAL REGULATORY PROTEIN"/>
    <property type="match status" value="1"/>
</dbReference>
<dbReference type="GO" id="GO:0005829">
    <property type="term" value="C:cytosol"/>
    <property type="evidence" value="ECO:0007669"/>
    <property type="project" value="TreeGrafter"/>
</dbReference>
<dbReference type="Gene3D" id="2.60.120.10">
    <property type="entry name" value="Jelly Rolls"/>
    <property type="match status" value="1"/>
</dbReference>
<protein>
    <submittedName>
        <fullName evidence="3">cAMP-binding protein</fullName>
    </submittedName>
</protein>
<dbReference type="InterPro" id="IPR011990">
    <property type="entry name" value="TPR-like_helical_dom_sf"/>
</dbReference>
<reference evidence="3 4" key="1">
    <citation type="submission" date="2014-04" db="EMBL/GenBank/DDBJ databases">
        <title>Genome assembly of Hyalangium minutum DSM 14724.</title>
        <authorList>
            <person name="Sharma G."/>
            <person name="Subramanian S."/>
        </authorList>
    </citation>
    <scope>NUCLEOTIDE SEQUENCE [LARGE SCALE GENOMIC DNA]</scope>
    <source>
        <strain evidence="3 4">DSM 14724</strain>
    </source>
</reference>
<keyword evidence="4" id="KW-1185">Reference proteome</keyword>
<dbReference type="Proteomes" id="UP000028725">
    <property type="component" value="Unassembled WGS sequence"/>
</dbReference>
<dbReference type="InterPro" id="IPR050397">
    <property type="entry name" value="Env_Response_Regulators"/>
</dbReference>
<organism evidence="3 4">
    <name type="scientific">Hyalangium minutum</name>
    <dbReference type="NCBI Taxonomy" id="394096"/>
    <lineage>
        <taxon>Bacteria</taxon>
        <taxon>Pseudomonadati</taxon>
        <taxon>Myxococcota</taxon>
        <taxon>Myxococcia</taxon>
        <taxon>Myxococcales</taxon>
        <taxon>Cystobacterineae</taxon>
        <taxon>Archangiaceae</taxon>
        <taxon>Hyalangium</taxon>
    </lineage>
</organism>
<dbReference type="Gene3D" id="1.25.40.10">
    <property type="entry name" value="Tetratricopeptide repeat domain"/>
    <property type="match status" value="1"/>
</dbReference>